<evidence type="ECO:0008006" key="4">
    <source>
        <dbReference type="Google" id="ProtNLM"/>
    </source>
</evidence>
<sequence length="188" mass="21915">MLRWLASRIPEKQRHQLDARSIFIFPTVFGFCFLILCVCLFVLGTNYQNNLLLLLSYFFIALGLVTLFTSYRNFSRIQLQARGINPVFAGDNATFQMQLIETHTRAGHGELKIHWWGHATGIVIDLDEAPAVISLPRFTYRRGLFPLPRVTFSSQFPLGLFKCWTHLDFAQPLPYFPNYRPVKLPWYR</sequence>
<feature type="transmembrane region" description="Helical" evidence="1">
    <location>
        <begin position="21"/>
        <end position="45"/>
    </location>
</feature>
<name>A0A7S9HCA0_9ALTE</name>
<accession>A0A7S9HCA0</accession>
<dbReference type="RefSeq" id="WP_195809735.1">
    <property type="nucleotide sequence ID" value="NZ_CP064795.1"/>
</dbReference>
<evidence type="ECO:0000256" key="1">
    <source>
        <dbReference type="SAM" id="Phobius"/>
    </source>
</evidence>
<keyword evidence="1" id="KW-0472">Membrane</keyword>
<evidence type="ECO:0000313" key="2">
    <source>
        <dbReference type="EMBL" id="QPG04642.1"/>
    </source>
</evidence>
<dbReference type="AlphaFoldDB" id="A0A7S9HCA0"/>
<dbReference type="EMBL" id="CP064795">
    <property type="protein sequence ID" value="QPG04642.1"/>
    <property type="molecule type" value="Genomic_DNA"/>
</dbReference>
<protein>
    <recommendedName>
        <fullName evidence="4">DUF58 domain-containing protein</fullName>
    </recommendedName>
</protein>
<gene>
    <name evidence="2" type="ORF">IT774_10405</name>
</gene>
<dbReference type="PANTHER" id="PTHR34351:SF1">
    <property type="entry name" value="SLR1927 PROTEIN"/>
    <property type="match status" value="1"/>
</dbReference>
<reference evidence="2 3" key="1">
    <citation type="submission" date="2020-11" db="EMBL/GenBank/DDBJ databases">
        <title>Complete genome sequence for Salinimonas sp. strain G2-b.</title>
        <authorList>
            <person name="Park S.-J."/>
        </authorList>
    </citation>
    <scope>NUCLEOTIDE SEQUENCE [LARGE SCALE GENOMIC DNA]</scope>
    <source>
        <strain evidence="2 3">G2-b</strain>
    </source>
</reference>
<dbReference type="PANTHER" id="PTHR34351">
    <property type="entry name" value="SLR1927 PROTEIN-RELATED"/>
    <property type="match status" value="1"/>
</dbReference>
<keyword evidence="3" id="KW-1185">Reference proteome</keyword>
<keyword evidence="1" id="KW-0812">Transmembrane</keyword>
<organism evidence="2 3">
    <name type="scientific">Salinimonas marina</name>
    <dbReference type="NCBI Taxonomy" id="2785918"/>
    <lineage>
        <taxon>Bacteria</taxon>
        <taxon>Pseudomonadati</taxon>
        <taxon>Pseudomonadota</taxon>
        <taxon>Gammaproteobacteria</taxon>
        <taxon>Alteromonadales</taxon>
        <taxon>Alteromonadaceae</taxon>
        <taxon>Alteromonas/Salinimonas group</taxon>
        <taxon>Salinimonas</taxon>
    </lineage>
</organism>
<keyword evidence="1" id="KW-1133">Transmembrane helix</keyword>
<evidence type="ECO:0000313" key="3">
    <source>
        <dbReference type="Proteomes" id="UP000595095"/>
    </source>
</evidence>
<dbReference type="KEGG" id="smaa:IT774_10405"/>
<dbReference type="Proteomes" id="UP000595095">
    <property type="component" value="Chromosome"/>
</dbReference>
<proteinExistence type="predicted"/>
<feature type="transmembrane region" description="Helical" evidence="1">
    <location>
        <begin position="51"/>
        <end position="71"/>
    </location>
</feature>